<dbReference type="SMART" id="SM00260">
    <property type="entry name" value="CheW"/>
    <property type="match status" value="1"/>
</dbReference>
<dbReference type="Gene3D" id="2.30.30.40">
    <property type="entry name" value="SH3 Domains"/>
    <property type="match status" value="1"/>
</dbReference>
<keyword evidence="3" id="KW-1185">Reference proteome</keyword>
<dbReference type="KEGG" id="fer:FNB15_06685"/>
<dbReference type="GO" id="GO:0007165">
    <property type="term" value="P:signal transduction"/>
    <property type="evidence" value="ECO:0007669"/>
    <property type="project" value="InterPro"/>
</dbReference>
<gene>
    <name evidence="2" type="ORF">FNB15_06685</name>
</gene>
<dbReference type="PANTHER" id="PTHR22617:SF23">
    <property type="entry name" value="CHEMOTAXIS PROTEIN CHEW"/>
    <property type="match status" value="1"/>
</dbReference>
<dbReference type="Proteomes" id="UP000317496">
    <property type="component" value="Chromosome"/>
</dbReference>
<name>A0A516GZL9_9PROT</name>
<dbReference type="SUPFAM" id="SSF50341">
    <property type="entry name" value="CheW-like"/>
    <property type="match status" value="1"/>
</dbReference>
<reference evidence="2 3" key="1">
    <citation type="submission" date="2019-07" db="EMBL/GenBank/DDBJ databases">
        <title>Genome sequencing for Ferrovibrio sp. K5.</title>
        <authorList>
            <person name="Park S.-J."/>
        </authorList>
    </citation>
    <scope>NUCLEOTIDE SEQUENCE [LARGE SCALE GENOMIC DNA]</scope>
    <source>
        <strain evidence="2 3">K5</strain>
    </source>
</reference>
<dbReference type="InterPro" id="IPR039315">
    <property type="entry name" value="CheW"/>
</dbReference>
<evidence type="ECO:0000259" key="1">
    <source>
        <dbReference type="PROSITE" id="PS50851"/>
    </source>
</evidence>
<protein>
    <submittedName>
        <fullName evidence="2">Chemotaxis protein CheW</fullName>
    </submittedName>
</protein>
<proteinExistence type="predicted"/>
<feature type="domain" description="CheW-like" evidence="1">
    <location>
        <begin position="2"/>
        <end position="142"/>
    </location>
</feature>
<dbReference type="GO" id="GO:0005829">
    <property type="term" value="C:cytosol"/>
    <property type="evidence" value="ECO:0007669"/>
    <property type="project" value="TreeGrafter"/>
</dbReference>
<dbReference type="Gene3D" id="2.40.50.180">
    <property type="entry name" value="CheA-289, Domain 4"/>
    <property type="match status" value="1"/>
</dbReference>
<dbReference type="EMBL" id="CP041636">
    <property type="protein sequence ID" value="QDO96976.1"/>
    <property type="molecule type" value="Genomic_DNA"/>
</dbReference>
<dbReference type="PANTHER" id="PTHR22617">
    <property type="entry name" value="CHEMOTAXIS SENSOR HISTIDINE KINASE-RELATED"/>
    <property type="match status" value="1"/>
</dbReference>
<dbReference type="RefSeq" id="WP_144067957.1">
    <property type="nucleotide sequence ID" value="NZ_CP041636.1"/>
</dbReference>
<dbReference type="OrthoDB" id="3291462at2"/>
<dbReference type="InterPro" id="IPR002545">
    <property type="entry name" value="CheW-lke_dom"/>
</dbReference>
<dbReference type="InterPro" id="IPR036061">
    <property type="entry name" value="CheW-like_dom_sf"/>
</dbReference>
<accession>A0A516GZL9</accession>
<dbReference type="AlphaFoldDB" id="A0A516GZL9"/>
<dbReference type="CDD" id="cd00732">
    <property type="entry name" value="CheW"/>
    <property type="match status" value="1"/>
</dbReference>
<sequence>MQREYLTFAISGQDYGVDILSVREIRGWTRETPLPNTAGGVRGVINLRGQVIPIFDLRIRLNAEATPPTANHVVIIVEARAGIYGLLVDSVSDIVSLDETELQPVPETVADAEHGFLTALATYSDRMVSLLDLDRLVEARTVAALNAPETPLLDAAE</sequence>
<dbReference type="PROSITE" id="PS50851">
    <property type="entry name" value="CHEW"/>
    <property type="match status" value="1"/>
</dbReference>
<evidence type="ECO:0000313" key="2">
    <source>
        <dbReference type="EMBL" id="QDO96976.1"/>
    </source>
</evidence>
<dbReference type="GO" id="GO:0006935">
    <property type="term" value="P:chemotaxis"/>
    <property type="evidence" value="ECO:0007669"/>
    <property type="project" value="InterPro"/>
</dbReference>
<evidence type="ECO:0000313" key="3">
    <source>
        <dbReference type="Proteomes" id="UP000317496"/>
    </source>
</evidence>
<dbReference type="Pfam" id="PF01584">
    <property type="entry name" value="CheW"/>
    <property type="match status" value="1"/>
</dbReference>
<organism evidence="2 3">
    <name type="scientific">Ferrovibrio terrae</name>
    <dbReference type="NCBI Taxonomy" id="2594003"/>
    <lineage>
        <taxon>Bacteria</taxon>
        <taxon>Pseudomonadati</taxon>
        <taxon>Pseudomonadota</taxon>
        <taxon>Alphaproteobacteria</taxon>
        <taxon>Rhodospirillales</taxon>
        <taxon>Rhodospirillaceae</taxon>
        <taxon>Ferrovibrio</taxon>
    </lineage>
</organism>